<evidence type="ECO:0000256" key="1">
    <source>
        <dbReference type="SAM" id="Phobius"/>
    </source>
</evidence>
<evidence type="ECO:0000313" key="3">
    <source>
        <dbReference type="Proteomes" id="UP000289738"/>
    </source>
</evidence>
<sequence length="125" mass="14116">MRSLTISSGGISSSSDDLLRTVSDDGNLAQGNSFIDILLLVAIAPKMNYQYAEGVIKIFVAVTVVVLLKRIGSNDKLTISKVPPKSTRYGYYFNYRYSTYCWYYDLVLMQLLVLFSLVLADWICY</sequence>
<dbReference type="Proteomes" id="UP000289738">
    <property type="component" value="Chromosome B06"/>
</dbReference>
<feature type="transmembrane region" description="Helical" evidence="1">
    <location>
        <begin position="102"/>
        <end position="123"/>
    </location>
</feature>
<feature type="transmembrane region" description="Helical" evidence="1">
    <location>
        <begin position="49"/>
        <end position="68"/>
    </location>
</feature>
<dbReference type="EMBL" id="SDMP01000016">
    <property type="protein sequence ID" value="RYR03553.1"/>
    <property type="molecule type" value="Genomic_DNA"/>
</dbReference>
<evidence type="ECO:0000313" key="2">
    <source>
        <dbReference type="EMBL" id="RYR03553.1"/>
    </source>
</evidence>
<proteinExistence type="predicted"/>
<keyword evidence="1" id="KW-0472">Membrane</keyword>
<keyword evidence="1" id="KW-1133">Transmembrane helix</keyword>
<keyword evidence="1" id="KW-0812">Transmembrane</keyword>
<reference evidence="2 3" key="1">
    <citation type="submission" date="2019-01" db="EMBL/GenBank/DDBJ databases">
        <title>Sequencing of cultivated peanut Arachis hypogaea provides insights into genome evolution and oil improvement.</title>
        <authorList>
            <person name="Chen X."/>
        </authorList>
    </citation>
    <scope>NUCLEOTIDE SEQUENCE [LARGE SCALE GENOMIC DNA]</scope>
    <source>
        <strain evidence="3">cv. Fuhuasheng</strain>
        <tissue evidence="2">Leaves</tissue>
    </source>
</reference>
<dbReference type="AlphaFoldDB" id="A0A444YNL8"/>
<organism evidence="2 3">
    <name type="scientific">Arachis hypogaea</name>
    <name type="common">Peanut</name>
    <dbReference type="NCBI Taxonomy" id="3818"/>
    <lineage>
        <taxon>Eukaryota</taxon>
        <taxon>Viridiplantae</taxon>
        <taxon>Streptophyta</taxon>
        <taxon>Embryophyta</taxon>
        <taxon>Tracheophyta</taxon>
        <taxon>Spermatophyta</taxon>
        <taxon>Magnoliopsida</taxon>
        <taxon>eudicotyledons</taxon>
        <taxon>Gunneridae</taxon>
        <taxon>Pentapetalae</taxon>
        <taxon>rosids</taxon>
        <taxon>fabids</taxon>
        <taxon>Fabales</taxon>
        <taxon>Fabaceae</taxon>
        <taxon>Papilionoideae</taxon>
        <taxon>50 kb inversion clade</taxon>
        <taxon>dalbergioids sensu lato</taxon>
        <taxon>Dalbergieae</taxon>
        <taxon>Pterocarpus clade</taxon>
        <taxon>Arachis</taxon>
    </lineage>
</organism>
<keyword evidence="3" id="KW-1185">Reference proteome</keyword>
<accession>A0A444YNL8</accession>
<comment type="caution">
    <text evidence="2">The sequence shown here is derived from an EMBL/GenBank/DDBJ whole genome shotgun (WGS) entry which is preliminary data.</text>
</comment>
<gene>
    <name evidence="2" type="ORF">Ahy_B06g082592</name>
</gene>
<protein>
    <submittedName>
        <fullName evidence="2">Uncharacterized protein</fullName>
    </submittedName>
</protein>
<name>A0A444YNL8_ARAHY</name>